<feature type="transmembrane region" description="Helical" evidence="6">
    <location>
        <begin position="50"/>
        <end position="68"/>
    </location>
</feature>
<evidence type="ECO:0000256" key="6">
    <source>
        <dbReference type="SAM" id="Phobius"/>
    </source>
</evidence>
<dbReference type="OrthoDB" id="37139at2"/>
<dbReference type="PATRIC" id="fig|84022.6.peg.3024"/>
<sequence length="179" mass="20306">MIRLLYILAVAFAILAVQTDNMRRAVIYVGIFSLVISLCYIFYSAPDVAIAQAVIASTLGTILYLVALQKKKVVMIYYTNEDQEMMHDGYTLKGSTSILKDIEGYYHQNGLDCEVVYTTNDLEYIKQHQNYDLIVRQKGSKVSIYEHKKNHLLDQSKNFIEGNKAFDITICNSVKGGVE</sequence>
<reference evidence="8 9" key="1">
    <citation type="submission" date="2014-10" db="EMBL/GenBank/DDBJ databases">
        <title>Genome sequence of Clostridium aceticum DSM 1496.</title>
        <authorList>
            <person name="Poehlein A."/>
            <person name="Schiel-Bengelsdorf B."/>
            <person name="Gottschalk G."/>
            <person name="Duerre P."/>
            <person name="Daniel R."/>
        </authorList>
    </citation>
    <scope>NUCLEOTIDE SEQUENCE [LARGE SCALE GENOMIC DNA]</scope>
    <source>
        <strain evidence="8 9">DSM 1496</strain>
    </source>
</reference>
<keyword evidence="2" id="KW-1003">Cell membrane</keyword>
<accession>A0A0G3WCK7</accession>
<proteinExistence type="predicted"/>
<evidence type="ECO:0000256" key="5">
    <source>
        <dbReference type="ARBA" id="ARBA00023136"/>
    </source>
</evidence>
<dbReference type="RefSeq" id="WP_052661357.1">
    <property type="nucleotide sequence ID" value="NZ_CP009687.1"/>
</dbReference>
<dbReference type="InterPro" id="IPR025383">
    <property type="entry name" value="MrpA_C/MbhD"/>
</dbReference>
<organism evidence="8 9">
    <name type="scientific">Clostridium aceticum</name>
    <dbReference type="NCBI Taxonomy" id="84022"/>
    <lineage>
        <taxon>Bacteria</taxon>
        <taxon>Bacillati</taxon>
        <taxon>Bacillota</taxon>
        <taxon>Clostridia</taxon>
        <taxon>Eubacteriales</taxon>
        <taxon>Clostridiaceae</taxon>
        <taxon>Clostridium</taxon>
    </lineage>
</organism>
<protein>
    <submittedName>
        <fullName evidence="8">Multisubunit sodium/proton antiporter</fullName>
    </submittedName>
</protein>
<dbReference type="KEGG" id="cace:CACET_c29720"/>
<gene>
    <name evidence="8" type="ORF">CACET_c29720</name>
</gene>
<evidence type="ECO:0000259" key="7">
    <source>
        <dbReference type="Pfam" id="PF13244"/>
    </source>
</evidence>
<evidence type="ECO:0000313" key="9">
    <source>
        <dbReference type="Proteomes" id="UP000035704"/>
    </source>
</evidence>
<dbReference type="GO" id="GO:0005886">
    <property type="term" value="C:plasma membrane"/>
    <property type="evidence" value="ECO:0007669"/>
    <property type="project" value="UniProtKB-SubCell"/>
</dbReference>
<feature type="transmembrane region" description="Helical" evidence="6">
    <location>
        <begin position="26"/>
        <end position="43"/>
    </location>
</feature>
<dbReference type="AlphaFoldDB" id="A0A0G3WCK7"/>
<dbReference type="Proteomes" id="UP000035704">
    <property type="component" value="Chromosome"/>
</dbReference>
<name>A0A0G3WCK7_9CLOT</name>
<dbReference type="EMBL" id="CP009687">
    <property type="protein sequence ID" value="AKL96416.1"/>
    <property type="molecule type" value="Genomic_DNA"/>
</dbReference>
<evidence type="ECO:0000256" key="2">
    <source>
        <dbReference type="ARBA" id="ARBA00022475"/>
    </source>
</evidence>
<comment type="subcellular location">
    <subcellularLocation>
        <location evidence="1">Cell membrane</location>
        <topology evidence="1">Multi-pass membrane protein</topology>
    </subcellularLocation>
</comment>
<keyword evidence="4 6" id="KW-1133">Transmembrane helix</keyword>
<dbReference type="STRING" id="84022.CACET_c29720"/>
<evidence type="ECO:0000256" key="1">
    <source>
        <dbReference type="ARBA" id="ARBA00004651"/>
    </source>
</evidence>
<evidence type="ECO:0000313" key="8">
    <source>
        <dbReference type="EMBL" id="AKL96416.1"/>
    </source>
</evidence>
<dbReference type="Pfam" id="PF13244">
    <property type="entry name" value="MbhD"/>
    <property type="match status" value="1"/>
</dbReference>
<evidence type="ECO:0000256" key="4">
    <source>
        <dbReference type="ARBA" id="ARBA00022989"/>
    </source>
</evidence>
<feature type="domain" description="MrpA C-terminal/MbhD" evidence="7">
    <location>
        <begin position="7"/>
        <end position="70"/>
    </location>
</feature>
<keyword evidence="9" id="KW-1185">Reference proteome</keyword>
<evidence type="ECO:0000256" key="3">
    <source>
        <dbReference type="ARBA" id="ARBA00022692"/>
    </source>
</evidence>
<keyword evidence="3 6" id="KW-0812">Transmembrane</keyword>
<keyword evidence="5 6" id="KW-0472">Membrane</keyword>